<dbReference type="OrthoDB" id="7440370at2759"/>
<feature type="signal peptide" evidence="1">
    <location>
        <begin position="1"/>
        <end position="19"/>
    </location>
</feature>
<feature type="chain" id="PRO_5003688855" evidence="1">
    <location>
        <begin position="20"/>
        <end position="419"/>
    </location>
</feature>
<dbReference type="RefSeq" id="NP_001298731.1">
    <property type="nucleotide sequence ID" value="NM_001311802.1"/>
</dbReference>
<sequence>MKRIQLLGLVLSILSAVLCSPFDDGKYKPKSWGEYDDGKYYRPLDEGKYIPGDEGRYTYIYKQGNWPIDGTYHYGEGEDDPYMGYRVYASRYPYVHGVIKGLINKYVSSDNLQFGEATEGSTNHYSKVYADKEVAVKCQYLMPNSNGSEFTTQYPPNMKVKKGEKLGSFYSYKGSKVLSTISNALTNKMKLEYEVFVRVVEDVSSPTTKVPTPLTKEEIKSPLIILRPSSYAKVESTTKNVVKNSISEIVKSLIVKEVLPTVAGIEPSAAEELKLAIGDVPLLPIDDVETKPTLPYEIFSNTYITSTTDNVDVLTQEAATATATDSADNLTQKDVTTTATDSEDNLTQKVGTVTARNILDILTQRVATVTETDNTNFLTQEAATITTTDNVREVEQELTNNDSNVTISELLSTTEGGER</sequence>
<dbReference type="AlphaFoldDB" id="I4DIL9"/>
<name>I4DIL9_PAPXU</name>
<accession>I4DIL9</accession>
<dbReference type="EMBL" id="AK401137">
    <property type="protein sequence ID" value="BAM17759.1"/>
    <property type="molecule type" value="mRNA"/>
</dbReference>
<keyword evidence="1" id="KW-0732">Signal</keyword>
<dbReference type="CTD" id="100188971"/>
<reference evidence="2" key="1">
    <citation type="journal article" date="2012" name="BMC Biol.">
        <title>Comprehensive microarray-based analysis for stage-specific larval camouflage pattern-associated genes in the swallowtail butterfly, Papilio xuthus.</title>
        <authorList>
            <person name="Futahashi R."/>
            <person name="Shirataki H."/>
            <person name="Narita T."/>
            <person name="Mita K."/>
            <person name="Fujiwara H."/>
        </authorList>
    </citation>
    <scope>NUCLEOTIDE SEQUENCE</scope>
    <source>
        <tissue evidence="2">Epidermis</tissue>
    </source>
</reference>
<evidence type="ECO:0000313" key="2">
    <source>
        <dbReference type="EMBL" id="BAM17759.1"/>
    </source>
</evidence>
<dbReference type="GeneID" id="106125568"/>
<proteinExistence type="evidence at transcript level"/>
<evidence type="ECO:0000256" key="1">
    <source>
        <dbReference type="SAM" id="SignalP"/>
    </source>
</evidence>
<organism evidence="2">
    <name type="scientific">Papilio xuthus</name>
    <name type="common">Asian swallowtail butterfly</name>
    <dbReference type="NCBI Taxonomy" id="66420"/>
    <lineage>
        <taxon>Eukaryota</taxon>
        <taxon>Metazoa</taxon>
        <taxon>Ecdysozoa</taxon>
        <taxon>Arthropoda</taxon>
        <taxon>Hexapoda</taxon>
        <taxon>Insecta</taxon>
        <taxon>Pterygota</taxon>
        <taxon>Neoptera</taxon>
        <taxon>Endopterygota</taxon>
        <taxon>Lepidoptera</taxon>
        <taxon>Glossata</taxon>
        <taxon>Ditrysia</taxon>
        <taxon>Papilionoidea</taxon>
        <taxon>Papilionidae</taxon>
        <taxon>Papilioninae</taxon>
        <taxon>Papilio</taxon>
    </lineage>
</organism>
<protein>
    <submittedName>
        <fullName evidence="2">Cuticular protein PxutCPG21</fullName>
    </submittedName>
</protein>